<dbReference type="OrthoDB" id="7700931at2759"/>
<feature type="chain" id="PRO_5034813108" evidence="1">
    <location>
        <begin position="16"/>
        <end position="464"/>
    </location>
</feature>
<dbReference type="AlphaFoldDB" id="A0A8A1LZI3"/>
<protein>
    <submittedName>
        <fullName evidence="3">Fasciclin domain family</fullName>
    </submittedName>
</protein>
<dbReference type="InterPro" id="IPR050904">
    <property type="entry name" value="Adhesion/Biosynth-related"/>
</dbReference>
<feature type="domain" description="FAS1" evidence="2">
    <location>
        <begin position="117"/>
        <end position="254"/>
    </location>
</feature>
<dbReference type="Proteomes" id="UP000663671">
    <property type="component" value="Chromosome 2"/>
</dbReference>
<accession>A0A8A1LZI3</accession>
<evidence type="ECO:0000313" key="4">
    <source>
        <dbReference type="Proteomes" id="UP000663671"/>
    </source>
</evidence>
<dbReference type="Pfam" id="PF02469">
    <property type="entry name" value="Fasciclin"/>
    <property type="match status" value="2"/>
</dbReference>
<name>A0A8A1LZI3_AJECA</name>
<reference evidence="3" key="1">
    <citation type="submission" date="2021-01" db="EMBL/GenBank/DDBJ databases">
        <title>Chromosome-level genome assembly of a human fungal pathogen reveals clustering of transcriptionally co-regulated genes.</title>
        <authorList>
            <person name="Voorhies M."/>
            <person name="Cohen S."/>
            <person name="Shea T.P."/>
            <person name="Petrus S."/>
            <person name="Munoz J.F."/>
            <person name="Poplawski S."/>
            <person name="Goldman W.E."/>
            <person name="Michael T."/>
            <person name="Cuomo C.A."/>
            <person name="Sil A."/>
            <person name="Beyhan S."/>
        </authorList>
    </citation>
    <scope>NUCLEOTIDE SEQUENCE</scope>
    <source>
        <strain evidence="3">WU24</strain>
    </source>
</reference>
<proteinExistence type="predicted"/>
<dbReference type="InterPro" id="IPR000782">
    <property type="entry name" value="FAS1_domain"/>
</dbReference>
<dbReference type="Gene3D" id="2.30.180.10">
    <property type="entry name" value="FAS1 domain"/>
    <property type="match status" value="2"/>
</dbReference>
<keyword evidence="1" id="KW-0732">Signal</keyword>
<evidence type="ECO:0000313" key="3">
    <source>
        <dbReference type="EMBL" id="QSS59608.1"/>
    </source>
</evidence>
<evidence type="ECO:0000256" key="1">
    <source>
        <dbReference type="SAM" id="SignalP"/>
    </source>
</evidence>
<dbReference type="PANTHER" id="PTHR10900">
    <property type="entry name" value="PERIOSTIN-RELATED"/>
    <property type="match status" value="1"/>
</dbReference>
<dbReference type="SMART" id="SM00554">
    <property type="entry name" value="FAS1"/>
    <property type="match status" value="2"/>
</dbReference>
<dbReference type="InterPro" id="IPR036378">
    <property type="entry name" value="FAS1_dom_sf"/>
</dbReference>
<dbReference type="PANTHER" id="PTHR10900:SF125">
    <property type="entry name" value="FAS1 DOMAIN-CONTAINING PROTEIN YLR001C"/>
    <property type="match status" value="1"/>
</dbReference>
<gene>
    <name evidence="3" type="ORF">I7I51_09044</name>
</gene>
<dbReference type="EMBL" id="CP069109">
    <property type="protein sequence ID" value="QSS59608.1"/>
    <property type="molecule type" value="Genomic_DNA"/>
</dbReference>
<dbReference type="SUPFAM" id="SSF82153">
    <property type="entry name" value="FAS1 domain"/>
    <property type="match status" value="2"/>
</dbReference>
<dbReference type="PROSITE" id="PS50213">
    <property type="entry name" value="FAS1"/>
    <property type="match status" value="2"/>
</dbReference>
<dbReference type="VEuPathDB" id="FungiDB:I7I51_09044"/>
<feature type="signal peptide" evidence="1">
    <location>
        <begin position="1"/>
        <end position="15"/>
    </location>
</feature>
<evidence type="ECO:0000259" key="2">
    <source>
        <dbReference type="PROSITE" id="PS50213"/>
    </source>
</evidence>
<sequence length="464" mass="51828">MKAAFVLVAASVAEAFVIRGRQELSTRGELPPYSQPPQLWKDETSFVPHLAEMAESIDWLLENHPHEAEILQLDQDFDLYNCGSDDGDDGRKEDSFILAQPQTRHAGGNHPDYGHFDMTLYEMINSSTHAKIFAEYISRFDDIVDLLQSTSSKLTVFVPTDDAFTGITSQSNPVDRLIKRAMLYHILPGEYSRKDLFSSRTMPTLLESADLGHYPQRIGTQFGPKGLTMNFRSSIIGSDLYGKNGVIHVLDNFLIPPAPATETLNTLPSTFSTFELGMYKTGLVDYINDHSTHVGSTLFIPTNQAFENLGREISGYLFSECGERYLEAILKYHIVCNHTLYSDAYNRPMNGNGLNPESFHLDLPTLLPKSHITVDIAQMSRLVAFSVNGHSSVAIPDLLTQDGVIHVLNKVLLPPCQRKVHTGDFLCEDPQLSDGEDAFNLTVEELIERLNPYVDSLLESGRVE</sequence>
<organism evidence="3 4">
    <name type="scientific">Ajellomyces capsulatus</name>
    <name type="common">Darling's disease fungus</name>
    <name type="synonym">Histoplasma capsulatum</name>
    <dbReference type="NCBI Taxonomy" id="5037"/>
    <lineage>
        <taxon>Eukaryota</taxon>
        <taxon>Fungi</taxon>
        <taxon>Dikarya</taxon>
        <taxon>Ascomycota</taxon>
        <taxon>Pezizomycotina</taxon>
        <taxon>Eurotiomycetes</taxon>
        <taxon>Eurotiomycetidae</taxon>
        <taxon>Onygenales</taxon>
        <taxon>Ajellomycetaceae</taxon>
        <taxon>Histoplasma</taxon>
    </lineage>
</organism>
<feature type="domain" description="FAS1" evidence="2">
    <location>
        <begin position="257"/>
        <end position="412"/>
    </location>
</feature>